<sequence>MKKHQNYKQRKIINKGNEEEDRLIALITIEGRGDATDHSPNGVAADPSNLGCLREGSAAQTAAPRRRACCGSPRLGAGESF</sequence>
<organism evidence="1 2">
    <name type="scientific">Eumeta variegata</name>
    <name type="common">Bagworm moth</name>
    <name type="synonym">Eumeta japonica</name>
    <dbReference type="NCBI Taxonomy" id="151549"/>
    <lineage>
        <taxon>Eukaryota</taxon>
        <taxon>Metazoa</taxon>
        <taxon>Ecdysozoa</taxon>
        <taxon>Arthropoda</taxon>
        <taxon>Hexapoda</taxon>
        <taxon>Insecta</taxon>
        <taxon>Pterygota</taxon>
        <taxon>Neoptera</taxon>
        <taxon>Endopterygota</taxon>
        <taxon>Lepidoptera</taxon>
        <taxon>Glossata</taxon>
        <taxon>Ditrysia</taxon>
        <taxon>Tineoidea</taxon>
        <taxon>Psychidae</taxon>
        <taxon>Oiketicinae</taxon>
        <taxon>Eumeta</taxon>
    </lineage>
</organism>
<proteinExistence type="predicted"/>
<name>A0A4C1VMG8_EUMVA</name>
<evidence type="ECO:0000313" key="2">
    <source>
        <dbReference type="Proteomes" id="UP000299102"/>
    </source>
</evidence>
<keyword evidence="2" id="KW-1185">Reference proteome</keyword>
<dbReference type="EMBL" id="BGZK01000373">
    <property type="protein sequence ID" value="GBP39893.1"/>
    <property type="molecule type" value="Genomic_DNA"/>
</dbReference>
<dbReference type="AlphaFoldDB" id="A0A4C1VMG8"/>
<protein>
    <submittedName>
        <fullName evidence="1">Uncharacterized protein</fullName>
    </submittedName>
</protein>
<dbReference type="Proteomes" id="UP000299102">
    <property type="component" value="Unassembled WGS sequence"/>
</dbReference>
<comment type="caution">
    <text evidence="1">The sequence shown here is derived from an EMBL/GenBank/DDBJ whole genome shotgun (WGS) entry which is preliminary data.</text>
</comment>
<evidence type="ECO:0000313" key="1">
    <source>
        <dbReference type="EMBL" id="GBP39893.1"/>
    </source>
</evidence>
<gene>
    <name evidence="1" type="ORF">EVAR_83028_1</name>
</gene>
<reference evidence="1 2" key="1">
    <citation type="journal article" date="2019" name="Commun. Biol.">
        <title>The bagworm genome reveals a unique fibroin gene that provides high tensile strength.</title>
        <authorList>
            <person name="Kono N."/>
            <person name="Nakamura H."/>
            <person name="Ohtoshi R."/>
            <person name="Tomita M."/>
            <person name="Numata K."/>
            <person name="Arakawa K."/>
        </authorList>
    </citation>
    <scope>NUCLEOTIDE SEQUENCE [LARGE SCALE GENOMIC DNA]</scope>
</reference>
<accession>A0A4C1VMG8</accession>